<organism evidence="8 9">
    <name type="scientific">Adineta ricciae</name>
    <name type="common">Rotifer</name>
    <dbReference type="NCBI Taxonomy" id="249248"/>
    <lineage>
        <taxon>Eukaryota</taxon>
        <taxon>Metazoa</taxon>
        <taxon>Spiralia</taxon>
        <taxon>Gnathifera</taxon>
        <taxon>Rotifera</taxon>
        <taxon>Eurotatoria</taxon>
        <taxon>Bdelloidea</taxon>
        <taxon>Adinetida</taxon>
        <taxon>Adinetidae</taxon>
        <taxon>Adineta</taxon>
    </lineage>
</organism>
<evidence type="ECO:0000313" key="8">
    <source>
        <dbReference type="EMBL" id="CAF1384751.1"/>
    </source>
</evidence>
<protein>
    <recommendedName>
        <fullName evidence="2">protein-tyrosine-phosphatase</fullName>
        <ecNumber evidence="2">3.1.3.48</ecNumber>
    </recommendedName>
</protein>
<keyword evidence="4" id="KW-0904">Protein phosphatase</keyword>
<feature type="domain" description="Tyrosine-protein phosphatase" evidence="6">
    <location>
        <begin position="1"/>
        <end position="91"/>
    </location>
</feature>
<dbReference type="InterPro" id="IPR016130">
    <property type="entry name" value="Tyr_Pase_AS"/>
</dbReference>
<feature type="domain" description="Tyrosine specific protein phosphatases" evidence="7">
    <location>
        <begin position="8"/>
        <end position="82"/>
    </location>
</feature>
<evidence type="ECO:0000259" key="6">
    <source>
        <dbReference type="PROSITE" id="PS50055"/>
    </source>
</evidence>
<dbReference type="SMART" id="SM00194">
    <property type="entry name" value="PTPc"/>
    <property type="match status" value="1"/>
</dbReference>
<comment type="catalytic activity">
    <reaction evidence="5">
        <text>O-phospho-L-tyrosyl-[protein] + H2O = L-tyrosyl-[protein] + phosphate</text>
        <dbReference type="Rhea" id="RHEA:10684"/>
        <dbReference type="Rhea" id="RHEA-COMP:10136"/>
        <dbReference type="Rhea" id="RHEA-COMP:20101"/>
        <dbReference type="ChEBI" id="CHEBI:15377"/>
        <dbReference type="ChEBI" id="CHEBI:43474"/>
        <dbReference type="ChEBI" id="CHEBI:46858"/>
        <dbReference type="ChEBI" id="CHEBI:61978"/>
        <dbReference type="EC" id="3.1.3.48"/>
    </reaction>
</comment>
<evidence type="ECO:0000256" key="5">
    <source>
        <dbReference type="ARBA" id="ARBA00051722"/>
    </source>
</evidence>
<keyword evidence="3" id="KW-0378">Hydrolase</keyword>
<dbReference type="InterPro" id="IPR000242">
    <property type="entry name" value="PTP_cat"/>
</dbReference>
<keyword evidence="9" id="KW-1185">Reference proteome</keyword>
<dbReference type="PRINTS" id="PR00700">
    <property type="entry name" value="PRTYPHPHTASE"/>
</dbReference>
<dbReference type="InterPro" id="IPR000387">
    <property type="entry name" value="Tyr_Pase_dom"/>
</dbReference>
<dbReference type="EMBL" id="CAJNOR010003166">
    <property type="protein sequence ID" value="CAF1384751.1"/>
    <property type="molecule type" value="Genomic_DNA"/>
</dbReference>
<dbReference type="Gene3D" id="3.90.190.10">
    <property type="entry name" value="Protein tyrosine phosphatase superfamily"/>
    <property type="match status" value="2"/>
</dbReference>
<comment type="caution">
    <text evidence="8">The sequence shown here is derived from an EMBL/GenBank/DDBJ whole genome shotgun (WGS) entry which is preliminary data.</text>
</comment>
<comment type="similarity">
    <text evidence="1">Belongs to the protein-tyrosine phosphatase family.</text>
</comment>
<dbReference type="FunFam" id="3.90.190.10:FF:000102">
    <property type="entry name" value="Receptor-type tyrosine-protein phosphatase"/>
    <property type="match status" value="1"/>
</dbReference>
<dbReference type="GO" id="GO:0004725">
    <property type="term" value="F:protein tyrosine phosphatase activity"/>
    <property type="evidence" value="ECO:0007669"/>
    <property type="project" value="UniProtKB-EC"/>
</dbReference>
<sequence>MDVPNQSHTLLQLIDEVNTQTSCDQYPIVVHCTAGVGRTGTYIAIDAMIDKIQQEGKIDIYNFAVQMRRERHLMVQTVKQYVFIYRSLLEYYLYDNTRIEANRFRSVYSRLNKNKQALLTSEYNKLALLPIENVSHQDAHATENIEKNRSAQIVPYDHNRVCLSRILGHPYINASFIEGYSREYAFIITQDPLEGTIHEFWRMFIEYDCDCIVQLHTIEQSSPKCADYYPDDDINSTMKIGSTSLLKLIDKEIVQEKFVRRQFCLIDTRETLSKTIFHYEYLSPLTTNDLCADGQCMPTGLTHHFYDFIGQINKRSNTTNRARYIAVHCGYGGSTSALFCMSINLLAQLKNEHAVDIFQGVRALQRQRPAMITSLVQYAFLYETIRKFLEDSFDITSTRLSSSLNNSIYDNEEDIVQNIL</sequence>
<dbReference type="EC" id="3.1.3.48" evidence="2"/>
<evidence type="ECO:0000259" key="7">
    <source>
        <dbReference type="PROSITE" id="PS50056"/>
    </source>
</evidence>
<dbReference type="PROSITE" id="PS00383">
    <property type="entry name" value="TYR_PHOSPHATASE_1"/>
    <property type="match status" value="1"/>
</dbReference>
<dbReference type="PROSITE" id="PS50055">
    <property type="entry name" value="TYR_PHOSPHATASE_PTP"/>
    <property type="match status" value="2"/>
</dbReference>
<dbReference type="SMART" id="SM00404">
    <property type="entry name" value="PTPc_motif"/>
    <property type="match status" value="2"/>
</dbReference>
<dbReference type="InterPro" id="IPR003595">
    <property type="entry name" value="Tyr_Pase_cat"/>
</dbReference>
<dbReference type="PANTHER" id="PTHR19134">
    <property type="entry name" value="RECEPTOR-TYPE TYROSINE-PROTEIN PHOSPHATASE"/>
    <property type="match status" value="1"/>
</dbReference>
<name>A0A815JP54_ADIRI</name>
<evidence type="ECO:0000256" key="1">
    <source>
        <dbReference type="ARBA" id="ARBA00009580"/>
    </source>
</evidence>
<evidence type="ECO:0000256" key="3">
    <source>
        <dbReference type="ARBA" id="ARBA00022801"/>
    </source>
</evidence>
<accession>A0A815JP54</accession>
<feature type="domain" description="Tyrosine specific protein phosphatases" evidence="7">
    <location>
        <begin position="306"/>
        <end position="379"/>
    </location>
</feature>
<dbReference type="Proteomes" id="UP000663828">
    <property type="component" value="Unassembled WGS sequence"/>
</dbReference>
<dbReference type="InterPro" id="IPR050348">
    <property type="entry name" value="Protein-Tyr_Phosphatase"/>
</dbReference>
<evidence type="ECO:0000256" key="2">
    <source>
        <dbReference type="ARBA" id="ARBA00013064"/>
    </source>
</evidence>
<dbReference type="AlphaFoldDB" id="A0A815JP54"/>
<reference evidence="8" key="1">
    <citation type="submission" date="2021-02" db="EMBL/GenBank/DDBJ databases">
        <authorList>
            <person name="Nowell W R."/>
        </authorList>
    </citation>
    <scope>NUCLEOTIDE SEQUENCE</scope>
</reference>
<gene>
    <name evidence="8" type="ORF">XAT740_LOCUS33272</name>
</gene>
<dbReference type="SUPFAM" id="SSF52799">
    <property type="entry name" value="(Phosphotyrosine protein) phosphatases II"/>
    <property type="match status" value="2"/>
</dbReference>
<evidence type="ECO:0000313" key="9">
    <source>
        <dbReference type="Proteomes" id="UP000663828"/>
    </source>
</evidence>
<proteinExistence type="inferred from homology"/>
<evidence type="ECO:0000256" key="4">
    <source>
        <dbReference type="ARBA" id="ARBA00022912"/>
    </source>
</evidence>
<dbReference type="PROSITE" id="PS50056">
    <property type="entry name" value="TYR_PHOSPHATASE_2"/>
    <property type="match status" value="2"/>
</dbReference>
<dbReference type="PANTHER" id="PTHR19134:SF562">
    <property type="entry name" value="PROTEIN-TYROSINE-PHOSPHATASE"/>
    <property type="match status" value="1"/>
</dbReference>
<dbReference type="Pfam" id="PF00102">
    <property type="entry name" value="Y_phosphatase"/>
    <property type="match status" value="2"/>
</dbReference>
<dbReference type="GO" id="GO:0008045">
    <property type="term" value="P:motor neuron axon guidance"/>
    <property type="evidence" value="ECO:0007669"/>
    <property type="project" value="TreeGrafter"/>
</dbReference>
<feature type="domain" description="Tyrosine-protein phosphatase" evidence="6">
    <location>
        <begin position="119"/>
        <end position="388"/>
    </location>
</feature>
<dbReference type="CDD" id="cd00047">
    <property type="entry name" value="PTPc"/>
    <property type="match status" value="2"/>
</dbReference>
<dbReference type="InterPro" id="IPR029021">
    <property type="entry name" value="Prot-tyrosine_phosphatase-like"/>
</dbReference>